<evidence type="ECO:0000259" key="5">
    <source>
        <dbReference type="PROSITE" id="PS50146"/>
    </source>
</evidence>
<dbReference type="AlphaFoldDB" id="A0A0D2LIG7"/>
<dbReference type="Pfam" id="PF00781">
    <property type="entry name" value="DAGK_cat"/>
    <property type="match status" value="1"/>
</dbReference>
<evidence type="ECO:0000313" key="7">
    <source>
        <dbReference type="Proteomes" id="UP000054270"/>
    </source>
</evidence>
<dbReference type="SMART" id="SM00046">
    <property type="entry name" value="DAGKc"/>
    <property type="match status" value="1"/>
</dbReference>
<keyword evidence="1" id="KW-0808">Transferase</keyword>
<dbReference type="OMA" id="TMGNFYA"/>
<dbReference type="GO" id="GO:0005524">
    <property type="term" value="F:ATP binding"/>
    <property type="evidence" value="ECO:0007669"/>
    <property type="project" value="UniProtKB-KW"/>
</dbReference>
<evidence type="ECO:0000256" key="1">
    <source>
        <dbReference type="ARBA" id="ARBA00022679"/>
    </source>
</evidence>
<keyword evidence="2" id="KW-0547">Nucleotide-binding</keyword>
<evidence type="ECO:0000256" key="4">
    <source>
        <dbReference type="ARBA" id="ARBA00022840"/>
    </source>
</evidence>
<protein>
    <recommendedName>
        <fullName evidence="5">DAGKc domain-containing protein</fullName>
    </recommendedName>
</protein>
<dbReference type="InterPro" id="IPR050187">
    <property type="entry name" value="Lipid_Phosphate_FormReg"/>
</dbReference>
<dbReference type="OrthoDB" id="3853857at2759"/>
<accession>A0A0D2LIG7</accession>
<dbReference type="InterPro" id="IPR017438">
    <property type="entry name" value="ATP-NAD_kinase_N"/>
</dbReference>
<keyword evidence="4" id="KW-0067">ATP-binding</keyword>
<evidence type="ECO:0000256" key="3">
    <source>
        <dbReference type="ARBA" id="ARBA00022777"/>
    </source>
</evidence>
<dbReference type="InterPro" id="IPR045540">
    <property type="entry name" value="YegS/DAGK_C"/>
</dbReference>
<dbReference type="PROSITE" id="PS50146">
    <property type="entry name" value="DAGK"/>
    <property type="match status" value="1"/>
</dbReference>
<dbReference type="GO" id="GO:0001727">
    <property type="term" value="F:lipid kinase activity"/>
    <property type="evidence" value="ECO:0007669"/>
    <property type="project" value="TreeGrafter"/>
</dbReference>
<dbReference type="STRING" id="945553.A0A0D2LIG7"/>
<dbReference type="GO" id="GO:0005737">
    <property type="term" value="C:cytoplasm"/>
    <property type="evidence" value="ECO:0007669"/>
    <property type="project" value="TreeGrafter"/>
</dbReference>
<evidence type="ECO:0000256" key="2">
    <source>
        <dbReference type="ARBA" id="ARBA00022741"/>
    </source>
</evidence>
<keyword evidence="3" id="KW-0418">Kinase</keyword>
<dbReference type="Gene3D" id="2.60.200.40">
    <property type="match status" value="1"/>
</dbReference>
<dbReference type="PANTHER" id="PTHR12358:SF31">
    <property type="entry name" value="ACYLGLYCEROL KINASE, MITOCHONDRIAL"/>
    <property type="match status" value="1"/>
</dbReference>
<feature type="domain" description="DAGKc" evidence="5">
    <location>
        <begin position="105"/>
        <end position="245"/>
    </location>
</feature>
<gene>
    <name evidence="6" type="ORF">HYPSUDRAFT_35331</name>
</gene>
<organism evidence="6 7">
    <name type="scientific">Hypholoma sublateritium (strain FD-334 SS-4)</name>
    <dbReference type="NCBI Taxonomy" id="945553"/>
    <lineage>
        <taxon>Eukaryota</taxon>
        <taxon>Fungi</taxon>
        <taxon>Dikarya</taxon>
        <taxon>Basidiomycota</taxon>
        <taxon>Agaricomycotina</taxon>
        <taxon>Agaricomycetes</taxon>
        <taxon>Agaricomycetidae</taxon>
        <taxon>Agaricales</taxon>
        <taxon>Agaricineae</taxon>
        <taxon>Strophariaceae</taxon>
        <taxon>Hypholoma</taxon>
    </lineage>
</organism>
<dbReference type="InterPro" id="IPR001206">
    <property type="entry name" value="Diacylglycerol_kinase_cat_dom"/>
</dbReference>
<evidence type="ECO:0000313" key="6">
    <source>
        <dbReference type="EMBL" id="KJA27442.1"/>
    </source>
</evidence>
<dbReference type="GO" id="GO:0016020">
    <property type="term" value="C:membrane"/>
    <property type="evidence" value="ECO:0007669"/>
    <property type="project" value="TreeGrafter"/>
</dbReference>
<dbReference type="Gene3D" id="3.40.50.10330">
    <property type="entry name" value="Probable inorganic polyphosphate/atp-NAD kinase, domain 1"/>
    <property type="match status" value="1"/>
</dbReference>
<dbReference type="InterPro" id="IPR016064">
    <property type="entry name" value="NAD/diacylglycerol_kinase_sf"/>
</dbReference>
<proteinExistence type="predicted"/>
<dbReference type="SUPFAM" id="SSF111331">
    <property type="entry name" value="NAD kinase/diacylglycerol kinase-like"/>
    <property type="match status" value="1"/>
</dbReference>
<dbReference type="PANTHER" id="PTHR12358">
    <property type="entry name" value="SPHINGOSINE KINASE"/>
    <property type="match status" value="1"/>
</dbReference>
<dbReference type="EMBL" id="KN817524">
    <property type="protein sequence ID" value="KJA27442.1"/>
    <property type="molecule type" value="Genomic_DNA"/>
</dbReference>
<keyword evidence="7" id="KW-1185">Reference proteome</keyword>
<sequence>MQGKNLSIQIGPLSHAKFVLNDGSLSLQKYTQSKPDIHHDIGYRHVLKASFDDDTCALTVAYLTKKKKALHLVVVEGKVDQSQAEHAAEWSESVMKTVYDAFGIKRSRRFMVFVNPYGGRKKAVTIFEKKVEPTLKAAGCSFKVHFTTHQGQAQTMCQTLSLDFDAVITVSGDGLVHEILNGFAQHEDPITAFSIPVAPIPTGSGNGLCLNLLGREEGLDVLAATLNAIKGQPMKVDILAFTQGGKRTISFMSQALGLMADLDVGTDNLRWMGESRFLYGLLRGILTKKKSPIQLSYKLAENDKYKMASDVANRHHTLTGEHILPSPLSANTQYSFDDISRERYEQDEEGWTIFPHPIIYLYAGKGPYVGRDFMAFPVSVPDDGLIDLTVMTDPTRGDLFASMDGAHEGKTYWHPKVHYVKAHSYRVKPLQKDGHLSVDGEPFPFEEFEVEVYKNPATLLSCYGRYAAKFEPRAPPLSA</sequence>
<dbReference type="GO" id="GO:0046512">
    <property type="term" value="P:sphingosine biosynthetic process"/>
    <property type="evidence" value="ECO:0007669"/>
    <property type="project" value="TreeGrafter"/>
</dbReference>
<dbReference type="Pfam" id="PF19279">
    <property type="entry name" value="YegS_C"/>
    <property type="match status" value="1"/>
</dbReference>
<dbReference type="Proteomes" id="UP000054270">
    <property type="component" value="Unassembled WGS sequence"/>
</dbReference>
<name>A0A0D2LIG7_HYPSF</name>
<reference evidence="7" key="1">
    <citation type="submission" date="2014-04" db="EMBL/GenBank/DDBJ databases">
        <title>Evolutionary Origins and Diversification of the Mycorrhizal Mutualists.</title>
        <authorList>
            <consortium name="DOE Joint Genome Institute"/>
            <consortium name="Mycorrhizal Genomics Consortium"/>
            <person name="Kohler A."/>
            <person name="Kuo A."/>
            <person name="Nagy L.G."/>
            <person name="Floudas D."/>
            <person name="Copeland A."/>
            <person name="Barry K.W."/>
            <person name="Cichocki N."/>
            <person name="Veneault-Fourrey C."/>
            <person name="LaButti K."/>
            <person name="Lindquist E.A."/>
            <person name="Lipzen A."/>
            <person name="Lundell T."/>
            <person name="Morin E."/>
            <person name="Murat C."/>
            <person name="Riley R."/>
            <person name="Ohm R."/>
            <person name="Sun H."/>
            <person name="Tunlid A."/>
            <person name="Henrissat B."/>
            <person name="Grigoriev I.V."/>
            <person name="Hibbett D.S."/>
            <person name="Martin F."/>
        </authorList>
    </citation>
    <scope>NUCLEOTIDE SEQUENCE [LARGE SCALE GENOMIC DNA]</scope>
    <source>
        <strain evidence="7">FD-334 SS-4</strain>
    </source>
</reference>